<keyword evidence="1" id="KW-0175">Coiled coil</keyword>
<protein>
    <submittedName>
        <fullName evidence="2">Si:ch211-240b21.2</fullName>
    </submittedName>
</protein>
<evidence type="ECO:0000256" key="1">
    <source>
        <dbReference type="SAM" id="Coils"/>
    </source>
</evidence>
<name>A0A0N4WXK8_HAEPC</name>
<dbReference type="WBParaSite" id="HPLM_0001655701-mRNA-1">
    <property type="protein sequence ID" value="HPLM_0001655701-mRNA-1"/>
    <property type="gene ID" value="HPLM_0001655701"/>
</dbReference>
<reference evidence="2" key="1">
    <citation type="submission" date="2017-02" db="UniProtKB">
        <authorList>
            <consortium name="WormBaseParasite"/>
        </authorList>
    </citation>
    <scope>IDENTIFICATION</scope>
</reference>
<organism evidence="2">
    <name type="scientific">Haemonchus placei</name>
    <name type="common">Barber's pole worm</name>
    <dbReference type="NCBI Taxonomy" id="6290"/>
    <lineage>
        <taxon>Eukaryota</taxon>
        <taxon>Metazoa</taxon>
        <taxon>Ecdysozoa</taxon>
        <taxon>Nematoda</taxon>
        <taxon>Chromadorea</taxon>
        <taxon>Rhabditida</taxon>
        <taxon>Rhabditina</taxon>
        <taxon>Rhabditomorpha</taxon>
        <taxon>Strongyloidea</taxon>
        <taxon>Trichostrongylidae</taxon>
        <taxon>Haemonchus</taxon>
    </lineage>
</organism>
<sequence length="119" mass="14140">LKPLRGKIHYFIDFIDFRSDTARSFDEGHRLLENTVTMLERQLRRSDNRIQELERLCELQQVSFFSDGCTRSTWNLKLSLFPFYIFFVQNPRSLRMCFLWAACNRHLMALVCSAVNEGL</sequence>
<evidence type="ECO:0000313" key="2">
    <source>
        <dbReference type="WBParaSite" id="HPLM_0001655701-mRNA-1"/>
    </source>
</evidence>
<proteinExistence type="predicted"/>
<accession>A0A0N4WXK8</accession>
<feature type="coiled-coil region" evidence="1">
    <location>
        <begin position="29"/>
        <end position="56"/>
    </location>
</feature>
<dbReference type="AlphaFoldDB" id="A0A0N4WXK8"/>